<dbReference type="GO" id="GO:0009431">
    <property type="term" value="C:bacterial-type flagellum basal body, MS ring"/>
    <property type="evidence" value="ECO:0007669"/>
    <property type="project" value="InterPro"/>
</dbReference>
<evidence type="ECO:0000256" key="5">
    <source>
        <dbReference type="ARBA" id="ARBA00022692"/>
    </source>
</evidence>
<keyword evidence="7 11" id="KW-0472">Membrane</keyword>
<evidence type="ECO:0000313" key="15">
    <source>
        <dbReference type="Proteomes" id="UP000823618"/>
    </source>
</evidence>
<evidence type="ECO:0000256" key="10">
    <source>
        <dbReference type="SAM" id="MobiDB-lite"/>
    </source>
</evidence>
<dbReference type="NCBIfam" id="TIGR00206">
    <property type="entry name" value="fliF"/>
    <property type="match status" value="1"/>
</dbReference>
<dbReference type="EMBL" id="JADIML010000259">
    <property type="protein sequence ID" value="MBO8464086.1"/>
    <property type="molecule type" value="Genomic_DNA"/>
</dbReference>
<evidence type="ECO:0000256" key="6">
    <source>
        <dbReference type="ARBA" id="ARBA00022989"/>
    </source>
</evidence>
<evidence type="ECO:0000256" key="4">
    <source>
        <dbReference type="ARBA" id="ARBA00022475"/>
    </source>
</evidence>
<feature type="transmembrane region" description="Helical" evidence="11">
    <location>
        <begin position="441"/>
        <end position="463"/>
    </location>
</feature>
<evidence type="ECO:0000256" key="3">
    <source>
        <dbReference type="ARBA" id="ARBA00007971"/>
    </source>
</evidence>
<sequence length="547" mass="59885">MGNAFEKVKEILGKLGAGTKKLIIFVLLAVICFAVGVAWMLNNKPYAVLFSGVSSDEASQIIGKLKEDGISYQYESNGDILVPEDILEQTKADLVYEGYPKSGFTYSTLLDNVDMMTTDSDKETYILYELQDRIGATICLFNGVKDAKVTLSVAKEDIYALSDNSVTKSSGAVTVIMQDGGSPSEKQVEAIQRLVSKAVPEMAMEDVVVIDGNGIEVSSNLGSENTATSSEGNEIAQELENKIQNKILNILTPIYGTGNVKVAVKGSVNMEKLLRETIEYTTPDKINRQDKTGIISNETSSSESSTGGTSVGGVAGTDSNSDISEYTVDEEGNANSTYESNAITKEYLVNQIREQSEVMPGVLEDVTISVVINGTNFGGLTEEQVISLIGNASGITGEDKNDKVMVASVPFYGSNVVEEEEPDTTNEPQTEIIEAMKQLPLWVYAVVGGLLLLLIIILLVVFARRRRVDEEVEEEDEELIDEEEELEDEAEEEDTIEEEEDIVEDVRLEFKNERGVELRDNIRDFTEQNPEVVAQLIKDWLSGGEED</sequence>
<dbReference type="PIRSF" id="PIRSF004862">
    <property type="entry name" value="FliF"/>
    <property type="match status" value="1"/>
</dbReference>
<dbReference type="GO" id="GO:0005886">
    <property type="term" value="C:plasma membrane"/>
    <property type="evidence" value="ECO:0007669"/>
    <property type="project" value="UniProtKB-SubCell"/>
</dbReference>
<keyword evidence="14" id="KW-0969">Cilium</keyword>
<dbReference type="GO" id="GO:0071973">
    <property type="term" value="P:bacterial-type flagellum-dependent cell motility"/>
    <property type="evidence" value="ECO:0007669"/>
    <property type="project" value="InterPro"/>
</dbReference>
<feature type="region of interest" description="Disordered" evidence="10">
    <location>
        <begin position="289"/>
        <end position="337"/>
    </location>
</feature>
<proteinExistence type="inferred from homology"/>
<dbReference type="Proteomes" id="UP000823618">
    <property type="component" value="Unassembled WGS sequence"/>
</dbReference>
<evidence type="ECO:0000256" key="7">
    <source>
        <dbReference type="ARBA" id="ARBA00023136"/>
    </source>
</evidence>
<dbReference type="Pfam" id="PF01514">
    <property type="entry name" value="YscJ_FliF"/>
    <property type="match status" value="1"/>
</dbReference>
<dbReference type="PANTHER" id="PTHR30046:SF0">
    <property type="entry name" value="FLAGELLAR M-RING PROTEIN"/>
    <property type="match status" value="1"/>
</dbReference>
<keyword evidence="5 11" id="KW-0812">Transmembrane</keyword>
<organism evidence="14 15">
    <name type="scientific">Candidatus Scybalomonas excrementavium</name>
    <dbReference type="NCBI Taxonomy" id="2840943"/>
    <lineage>
        <taxon>Bacteria</taxon>
        <taxon>Bacillati</taxon>
        <taxon>Bacillota</taxon>
        <taxon>Clostridia</taxon>
        <taxon>Lachnospirales</taxon>
        <taxon>Lachnospiraceae</taxon>
        <taxon>Lachnospiraceae incertae sedis</taxon>
        <taxon>Candidatus Scybalomonas</taxon>
    </lineage>
</organism>
<dbReference type="Pfam" id="PF08345">
    <property type="entry name" value="YscJ_FliF_C"/>
    <property type="match status" value="1"/>
</dbReference>
<evidence type="ECO:0000256" key="11">
    <source>
        <dbReference type="SAM" id="Phobius"/>
    </source>
</evidence>
<comment type="subcellular location">
    <subcellularLocation>
        <location evidence="1 9">Bacterial flagellum basal body</location>
    </subcellularLocation>
    <subcellularLocation>
        <location evidence="2">Cell membrane</location>
        <topology evidence="2">Multi-pass membrane protein</topology>
    </subcellularLocation>
</comment>
<dbReference type="InterPro" id="IPR013556">
    <property type="entry name" value="Flag_M-ring_C"/>
</dbReference>
<dbReference type="PANTHER" id="PTHR30046">
    <property type="entry name" value="FLAGELLAR M-RING PROTEIN"/>
    <property type="match status" value="1"/>
</dbReference>
<reference evidence="14" key="2">
    <citation type="journal article" date="2021" name="PeerJ">
        <title>Extensive microbial diversity within the chicken gut microbiome revealed by metagenomics and culture.</title>
        <authorList>
            <person name="Gilroy R."/>
            <person name="Ravi A."/>
            <person name="Getino M."/>
            <person name="Pursley I."/>
            <person name="Horton D.L."/>
            <person name="Alikhan N.F."/>
            <person name="Baker D."/>
            <person name="Gharbi K."/>
            <person name="Hall N."/>
            <person name="Watson M."/>
            <person name="Adriaenssens E.M."/>
            <person name="Foster-Nyarko E."/>
            <person name="Jarju S."/>
            <person name="Secka A."/>
            <person name="Antonio M."/>
            <person name="Oren A."/>
            <person name="Chaudhuri R.R."/>
            <person name="La Ragione R."/>
            <person name="Hildebrand F."/>
            <person name="Pallen M.J."/>
        </authorList>
    </citation>
    <scope>NUCLEOTIDE SEQUENCE</scope>
    <source>
        <strain evidence="14">E3-2379</strain>
    </source>
</reference>
<evidence type="ECO:0000259" key="13">
    <source>
        <dbReference type="Pfam" id="PF08345"/>
    </source>
</evidence>
<gene>
    <name evidence="14" type="primary">fliF</name>
    <name evidence="14" type="ORF">IAC13_09165</name>
</gene>
<keyword evidence="6 11" id="KW-1133">Transmembrane helix</keyword>
<accession>A0A9D9N893</accession>
<keyword evidence="4" id="KW-1003">Cell membrane</keyword>
<keyword evidence="14" id="KW-0282">Flagellum</keyword>
<evidence type="ECO:0000256" key="9">
    <source>
        <dbReference type="PIRNR" id="PIRNR004862"/>
    </source>
</evidence>
<protein>
    <recommendedName>
        <fullName evidence="9">Flagellar M-ring protein</fullName>
    </recommendedName>
</protein>
<evidence type="ECO:0000256" key="2">
    <source>
        <dbReference type="ARBA" id="ARBA00004651"/>
    </source>
</evidence>
<evidence type="ECO:0000256" key="1">
    <source>
        <dbReference type="ARBA" id="ARBA00004117"/>
    </source>
</evidence>
<evidence type="ECO:0000313" key="14">
    <source>
        <dbReference type="EMBL" id="MBO8464086.1"/>
    </source>
</evidence>
<feature type="domain" description="Flagellar M-ring C-terminal" evidence="13">
    <location>
        <begin position="251"/>
        <end position="411"/>
    </location>
</feature>
<dbReference type="InterPro" id="IPR006182">
    <property type="entry name" value="FliF_N_dom"/>
</dbReference>
<dbReference type="InterPro" id="IPR000067">
    <property type="entry name" value="FlgMring_FliF"/>
</dbReference>
<evidence type="ECO:0000259" key="12">
    <source>
        <dbReference type="Pfam" id="PF01514"/>
    </source>
</evidence>
<feature type="region of interest" description="Disordered" evidence="10">
    <location>
        <begin position="472"/>
        <end position="502"/>
    </location>
</feature>
<comment type="similarity">
    <text evidence="3 9">Belongs to the FliF family.</text>
</comment>
<dbReference type="AlphaFoldDB" id="A0A9D9N893"/>
<dbReference type="InterPro" id="IPR045851">
    <property type="entry name" value="AMP-bd_C_sf"/>
</dbReference>
<dbReference type="Gene3D" id="3.30.300.30">
    <property type="match status" value="1"/>
</dbReference>
<keyword evidence="14" id="KW-0966">Cell projection</keyword>
<dbReference type="InterPro" id="IPR043427">
    <property type="entry name" value="YscJ/FliF"/>
</dbReference>
<evidence type="ECO:0000256" key="8">
    <source>
        <dbReference type="ARBA" id="ARBA00023143"/>
    </source>
</evidence>
<comment type="function">
    <text evidence="9">The M ring may be actively involved in energy transduction.</text>
</comment>
<keyword evidence="8 9" id="KW-0975">Bacterial flagellum</keyword>
<dbReference type="GO" id="GO:0003774">
    <property type="term" value="F:cytoskeletal motor activity"/>
    <property type="evidence" value="ECO:0007669"/>
    <property type="project" value="InterPro"/>
</dbReference>
<feature type="compositionally biased region" description="Low complexity" evidence="10">
    <location>
        <begin position="292"/>
        <end position="308"/>
    </location>
</feature>
<feature type="transmembrane region" description="Helical" evidence="11">
    <location>
        <begin position="21"/>
        <end position="41"/>
    </location>
</feature>
<name>A0A9D9N893_9FIRM</name>
<feature type="domain" description="Flagellar M-ring N-terminal" evidence="12">
    <location>
        <begin position="42"/>
        <end position="214"/>
    </location>
</feature>
<comment type="caution">
    <text evidence="14">The sequence shown here is derived from an EMBL/GenBank/DDBJ whole genome shotgun (WGS) entry which is preliminary data.</text>
</comment>
<reference evidence="14" key="1">
    <citation type="submission" date="2020-10" db="EMBL/GenBank/DDBJ databases">
        <authorList>
            <person name="Gilroy R."/>
        </authorList>
    </citation>
    <scope>NUCLEOTIDE SEQUENCE</scope>
    <source>
        <strain evidence="14">E3-2379</strain>
    </source>
</reference>